<dbReference type="PANTHER" id="PTHR48090">
    <property type="entry name" value="UNDECAPRENYL-PHOSPHATE 4-DEOXY-4-FORMAMIDO-L-ARABINOSE TRANSFERASE-RELATED"/>
    <property type="match status" value="1"/>
</dbReference>
<dbReference type="InterPro" id="IPR029044">
    <property type="entry name" value="Nucleotide-diphossugar_trans"/>
</dbReference>
<feature type="transmembrane region" description="Helical" evidence="8">
    <location>
        <begin position="270"/>
        <end position="293"/>
    </location>
</feature>
<feature type="transmembrane region" description="Helical" evidence="8">
    <location>
        <begin position="238"/>
        <end position="258"/>
    </location>
</feature>
<keyword evidence="1" id="KW-1003">Cell membrane</keyword>
<dbReference type="SUPFAM" id="SSF53448">
    <property type="entry name" value="Nucleotide-diphospho-sugar transferases"/>
    <property type="match status" value="1"/>
</dbReference>
<evidence type="ECO:0000256" key="1">
    <source>
        <dbReference type="ARBA" id="ARBA00022475"/>
    </source>
</evidence>
<evidence type="ECO:0000256" key="8">
    <source>
        <dbReference type="SAM" id="Phobius"/>
    </source>
</evidence>
<dbReference type="EMBL" id="JABDJR010000092">
    <property type="protein sequence ID" value="NNF05627.1"/>
    <property type="molecule type" value="Genomic_DNA"/>
</dbReference>
<sequence>MKVDISVVVPAFNEAESLPELIERNAHVLTSMNRTWEVIVIDDGSTDNSFEVLEDLQKTYSALRFFSFRRNYGKSAALEVGFGEAEGKYIITMDADLQDDPAEIPELIGTLESGYDLVSGWKKVRHDPISKTLPSKLFNRVTSMVAGIRLHDFNCGLKGYRSVVAKGLPVYGEMHRFLPAISHWQGYRVTEIPVQHHSRKHGQSKFGPARFVNGFLDLMTVSFVHSGKRSPLHIFGRIGLFLGLIGLAILSVFLFGYLTGQGVRMRPIFFIALILVIIAMQFVSLGLLGELVVKGHARPKYRFRTREDDDS</sequence>
<comment type="caution">
    <text evidence="10">The sequence shown here is derived from an EMBL/GenBank/DDBJ whole genome shotgun (WGS) entry which is preliminary data.</text>
</comment>
<dbReference type="GO" id="GO:0009103">
    <property type="term" value="P:lipopolysaccharide biosynthetic process"/>
    <property type="evidence" value="ECO:0007669"/>
    <property type="project" value="UniProtKB-KW"/>
</dbReference>
<keyword evidence="6 8" id="KW-1133">Transmembrane helix</keyword>
<dbReference type="GO" id="GO:0005886">
    <property type="term" value="C:plasma membrane"/>
    <property type="evidence" value="ECO:0007669"/>
    <property type="project" value="TreeGrafter"/>
</dbReference>
<evidence type="ECO:0000256" key="5">
    <source>
        <dbReference type="ARBA" id="ARBA00022985"/>
    </source>
</evidence>
<gene>
    <name evidence="10" type="ORF">HKN21_02590</name>
</gene>
<keyword evidence="4 8" id="KW-0812">Transmembrane</keyword>
<organism evidence="10 11">
    <name type="scientific">Eiseniibacteriota bacterium</name>
    <dbReference type="NCBI Taxonomy" id="2212470"/>
    <lineage>
        <taxon>Bacteria</taxon>
        <taxon>Candidatus Eiseniibacteriota</taxon>
    </lineage>
</organism>
<dbReference type="CDD" id="cd04187">
    <property type="entry name" value="DPM1_like_bac"/>
    <property type="match status" value="1"/>
</dbReference>
<reference evidence="10 11" key="1">
    <citation type="submission" date="2020-03" db="EMBL/GenBank/DDBJ databases">
        <title>Metabolic flexibility allows generalist bacteria to become dominant in a frequently disturbed ecosystem.</title>
        <authorList>
            <person name="Chen Y.-J."/>
            <person name="Leung P.M."/>
            <person name="Bay S.K."/>
            <person name="Hugenholtz P."/>
            <person name="Kessler A.J."/>
            <person name="Shelley G."/>
            <person name="Waite D.W."/>
            <person name="Cook P.L."/>
            <person name="Greening C."/>
        </authorList>
    </citation>
    <scope>NUCLEOTIDE SEQUENCE [LARGE SCALE GENOMIC DNA]</scope>
    <source>
        <strain evidence="10">SS_bin_28</strain>
    </source>
</reference>
<feature type="domain" description="Glycosyltransferase 2-like" evidence="9">
    <location>
        <begin position="6"/>
        <end position="160"/>
    </location>
</feature>
<evidence type="ECO:0000313" key="11">
    <source>
        <dbReference type="Proteomes" id="UP000547674"/>
    </source>
</evidence>
<name>A0A7Y2E782_UNCEI</name>
<evidence type="ECO:0000256" key="7">
    <source>
        <dbReference type="ARBA" id="ARBA00023136"/>
    </source>
</evidence>
<evidence type="ECO:0000313" key="10">
    <source>
        <dbReference type="EMBL" id="NNF05627.1"/>
    </source>
</evidence>
<dbReference type="InterPro" id="IPR001173">
    <property type="entry name" value="Glyco_trans_2-like"/>
</dbReference>
<evidence type="ECO:0000259" key="9">
    <source>
        <dbReference type="Pfam" id="PF00535"/>
    </source>
</evidence>
<keyword evidence="5" id="KW-0448">Lipopolysaccharide biosynthesis</keyword>
<dbReference type="InterPro" id="IPR050256">
    <property type="entry name" value="Glycosyltransferase_2"/>
</dbReference>
<evidence type="ECO:0000256" key="2">
    <source>
        <dbReference type="ARBA" id="ARBA00022676"/>
    </source>
</evidence>
<keyword evidence="2" id="KW-0328">Glycosyltransferase</keyword>
<dbReference type="PANTHER" id="PTHR48090:SF3">
    <property type="entry name" value="UNDECAPRENYL-PHOSPHATE 4-DEOXY-4-FORMAMIDO-L-ARABINOSE TRANSFERASE"/>
    <property type="match status" value="1"/>
</dbReference>
<dbReference type="Proteomes" id="UP000547674">
    <property type="component" value="Unassembled WGS sequence"/>
</dbReference>
<dbReference type="Pfam" id="PF00535">
    <property type="entry name" value="Glycos_transf_2"/>
    <property type="match status" value="1"/>
</dbReference>
<dbReference type="Gene3D" id="3.90.550.10">
    <property type="entry name" value="Spore Coat Polysaccharide Biosynthesis Protein SpsA, Chain A"/>
    <property type="match status" value="1"/>
</dbReference>
<evidence type="ECO:0000256" key="3">
    <source>
        <dbReference type="ARBA" id="ARBA00022679"/>
    </source>
</evidence>
<accession>A0A7Y2E782</accession>
<protein>
    <submittedName>
        <fullName evidence="10">Glycosyltransferase</fullName>
    </submittedName>
</protein>
<keyword evidence="7 8" id="KW-0472">Membrane</keyword>
<evidence type="ECO:0000256" key="4">
    <source>
        <dbReference type="ARBA" id="ARBA00022692"/>
    </source>
</evidence>
<evidence type="ECO:0000256" key="6">
    <source>
        <dbReference type="ARBA" id="ARBA00022989"/>
    </source>
</evidence>
<dbReference type="GO" id="GO:0099621">
    <property type="term" value="F:undecaprenyl-phosphate 4-deoxy-4-formamido-L-arabinose transferase activity"/>
    <property type="evidence" value="ECO:0007669"/>
    <property type="project" value="TreeGrafter"/>
</dbReference>
<dbReference type="AlphaFoldDB" id="A0A7Y2E782"/>
<keyword evidence="3 10" id="KW-0808">Transferase</keyword>
<proteinExistence type="predicted"/>